<dbReference type="EMBL" id="BSXV01001163">
    <property type="protein sequence ID" value="GME91989.1"/>
    <property type="molecule type" value="Genomic_DNA"/>
</dbReference>
<protein>
    <submittedName>
        <fullName evidence="1">Unnamed protein product</fullName>
    </submittedName>
</protein>
<evidence type="ECO:0000313" key="1">
    <source>
        <dbReference type="EMBL" id="GME91989.1"/>
    </source>
</evidence>
<reference evidence="1" key="1">
    <citation type="submission" date="2023-04" db="EMBL/GenBank/DDBJ databases">
        <title>Candida boidinii NBRC 1967.</title>
        <authorList>
            <person name="Ichikawa N."/>
            <person name="Sato H."/>
            <person name="Tonouchi N."/>
        </authorList>
    </citation>
    <scope>NUCLEOTIDE SEQUENCE</scope>
    <source>
        <strain evidence="1">NBRC 1967</strain>
    </source>
</reference>
<gene>
    <name evidence="1" type="ORF">Cboi01_000253700</name>
</gene>
<sequence>MDEAVIYTSEGDSSDKHYTTSLSYVSSIHSSQVYGQYRQCYSNKNAVAVTGIGSGHKIITACKGNALLHLYLWGKESPEQKIPVPEEITALEIIENPVKLGFNEEEVGNNFLLIGGGKSGRIYVWNLNSGLLLNVQEAHYQSVSCIKYSDNFLISSGFDSRIVVWKILDLINLQSFRDNDSNGGGINNVKPYTIFSDHKLPVTDLFVSKGLVTDIKLYSTSQDSTVRCYNLYSKQLLTTFVCPYPVSSITCDPAYRSLYVGFNNGKIRQIPLFAPVSKLSNVFEAVGGCGKIITIDTDPELKYTFTHFNDGDANDY</sequence>
<evidence type="ECO:0000313" key="2">
    <source>
        <dbReference type="Proteomes" id="UP001165101"/>
    </source>
</evidence>
<accession>A0ACB5TN93</accession>
<keyword evidence="2" id="KW-1185">Reference proteome</keyword>
<name>A0ACB5TN93_CANBO</name>
<comment type="caution">
    <text evidence="1">The sequence shown here is derived from an EMBL/GenBank/DDBJ whole genome shotgun (WGS) entry which is preliminary data.</text>
</comment>
<organism evidence="1 2">
    <name type="scientific">Candida boidinii</name>
    <name type="common">Yeast</name>
    <dbReference type="NCBI Taxonomy" id="5477"/>
    <lineage>
        <taxon>Eukaryota</taxon>
        <taxon>Fungi</taxon>
        <taxon>Dikarya</taxon>
        <taxon>Ascomycota</taxon>
        <taxon>Saccharomycotina</taxon>
        <taxon>Pichiomycetes</taxon>
        <taxon>Pichiales</taxon>
        <taxon>Pichiaceae</taxon>
        <taxon>Ogataea</taxon>
        <taxon>Ogataea/Candida clade</taxon>
    </lineage>
</organism>
<dbReference type="Proteomes" id="UP001165101">
    <property type="component" value="Unassembled WGS sequence"/>
</dbReference>
<proteinExistence type="predicted"/>